<feature type="transmembrane region" description="Helical" evidence="9">
    <location>
        <begin position="506"/>
        <end position="527"/>
    </location>
</feature>
<dbReference type="SUPFAM" id="SSF161098">
    <property type="entry name" value="MetI-like"/>
    <property type="match status" value="1"/>
</dbReference>
<keyword evidence="5 11" id="KW-0067">ATP-binding</keyword>
<evidence type="ECO:0000256" key="8">
    <source>
        <dbReference type="ARBA" id="ARBA00023136"/>
    </source>
</evidence>
<dbReference type="SUPFAM" id="SSF52540">
    <property type="entry name" value="P-loop containing nucleoside triphosphate hydrolases"/>
    <property type="match status" value="1"/>
</dbReference>
<name>A0ABN0B1Z6_9STRE</name>
<dbReference type="PROSITE" id="PS50893">
    <property type="entry name" value="ABC_TRANSPORTER_2"/>
    <property type="match status" value="1"/>
</dbReference>
<proteinExistence type="predicted"/>
<accession>A0ABN0B1Z6</accession>
<evidence type="ECO:0000256" key="9">
    <source>
        <dbReference type="SAM" id="Phobius"/>
    </source>
</evidence>
<dbReference type="GO" id="GO:0016787">
    <property type="term" value="F:hydrolase activity"/>
    <property type="evidence" value="ECO:0007669"/>
    <property type="project" value="UniProtKB-KW"/>
</dbReference>
<dbReference type="PANTHER" id="PTHR42781:SF4">
    <property type="entry name" value="SPERMIDINE_PUTRESCINE IMPORT ATP-BINDING PROTEIN POTA"/>
    <property type="match status" value="1"/>
</dbReference>
<dbReference type="InterPro" id="IPR035906">
    <property type="entry name" value="MetI-like_sf"/>
</dbReference>
<keyword evidence="6" id="KW-1278">Translocase</keyword>
<dbReference type="Pfam" id="PF00005">
    <property type="entry name" value="ABC_tran"/>
    <property type="match status" value="1"/>
</dbReference>
<keyword evidence="4" id="KW-0547">Nucleotide-binding</keyword>
<dbReference type="Gene3D" id="1.10.3720.10">
    <property type="entry name" value="MetI-like"/>
    <property type="match status" value="1"/>
</dbReference>
<evidence type="ECO:0000313" key="11">
    <source>
        <dbReference type="EMBL" id="EFO53217.1"/>
    </source>
</evidence>
<dbReference type="InterPro" id="IPR017871">
    <property type="entry name" value="ABC_transporter-like_CS"/>
</dbReference>
<dbReference type="Gene3D" id="2.40.50.100">
    <property type="match status" value="1"/>
</dbReference>
<feature type="transmembrane region" description="Helical" evidence="9">
    <location>
        <begin position="444"/>
        <end position="466"/>
    </location>
</feature>
<comment type="caution">
    <text evidence="11">The sequence shown here is derived from an EMBL/GenBank/DDBJ whole genome shotgun (WGS) entry which is preliminary data.</text>
</comment>
<feature type="transmembrane region" description="Helical" evidence="9">
    <location>
        <begin position="393"/>
        <end position="414"/>
    </location>
</feature>
<keyword evidence="2" id="KW-0813">Transport</keyword>
<dbReference type="InterPro" id="IPR003439">
    <property type="entry name" value="ABC_transporter-like_ATP-bd"/>
</dbReference>
<gene>
    <name evidence="11" type="ORF">SIN_2099</name>
</gene>
<dbReference type="Gene3D" id="3.40.50.300">
    <property type="entry name" value="P-loop containing nucleotide triphosphate hydrolases"/>
    <property type="match status" value="1"/>
</dbReference>
<evidence type="ECO:0000256" key="5">
    <source>
        <dbReference type="ARBA" id="ARBA00022840"/>
    </source>
</evidence>
<evidence type="ECO:0000256" key="6">
    <source>
        <dbReference type="ARBA" id="ARBA00022967"/>
    </source>
</evidence>
<keyword evidence="11" id="KW-0378">Hydrolase</keyword>
<dbReference type="EC" id="3.6.3.31" evidence="11"/>
<comment type="subcellular location">
    <subcellularLocation>
        <location evidence="1">Membrane</location>
        <topology evidence="1">Multi-pass membrane protein</topology>
    </subcellularLocation>
</comment>
<evidence type="ECO:0000256" key="2">
    <source>
        <dbReference type="ARBA" id="ARBA00022448"/>
    </source>
</evidence>
<keyword evidence="3 9" id="KW-0812">Transmembrane</keyword>
<dbReference type="SUPFAM" id="SSF50331">
    <property type="entry name" value="MOP-like"/>
    <property type="match status" value="1"/>
</dbReference>
<evidence type="ECO:0000256" key="1">
    <source>
        <dbReference type="ARBA" id="ARBA00004141"/>
    </source>
</evidence>
<reference evidence="11" key="1">
    <citation type="submission" date="2010-09" db="EMBL/GenBank/DDBJ databases">
        <authorList>
            <person name="Daugherty S.C."/>
            <person name="Kilian M."/>
            <person name="Tettelin H."/>
        </authorList>
    </citation>
    <scope>NUCLEOTIDE SEQUENCE [LARGE SCALE GENOMIC DNA]</scope>
    <source>
        <strain evidence="11">SK1302</strain>
    </source>
</reference>
<organism evidence="11">
    <name type="scientific">Streptococcus infantis SK1302</name>
    <dbReference type="NCBI Taxonomy" id="871237"/>
    <lineage>
        <taxon>Bacteria</taxon>
        <taxon>Bacillati</taxon>
        <taxon>Bacillota</taxon>
        <taxon>Bacilli</taxon>
        <taxon>Lactobacillales</taxon>
        <taxon>Streptococcaceae</taxon>
        <taxon>Streptococcus</taxon>
    </lineage>
</organism>
<dbReference type="Pfam" id="PF08402">
    <property type="entry name" value="TOBE_2"/>
    <property type="match status" value="1"/>
</dbReference>
<feature type="domain" description="ABC transporter" evidence="10">
    <location>
        <begin position="6"/>
        <end position="238"/>
    </location>
</feature>
<feature type="transmembrane region" description="Helical" evidence="9">
    <location>
        <begin position="473"/>
        <end position="494"/>
    </location>
</feature>
<sequence length="545" mass="62781">MKKPIIEFRNVSKVFEDSDTKVLKDINFELEEGKFYTLLGASGSGKSTILNIIAGLLDATTGDILLDGVRINDIPTNKRDVHTVFQSYALFPHMNVFENVAFPLRLRKVDKKEIEQRVLEVLKMVQLEGFEKRSIRKLSGGQRQRVAIARAIINQPRVVLLDEPLSALDLKLRTDMQYELRELQQRLGITFVFVTHDQEEALAMSDWIFVMNDGEIVQSGTPVDIYDEPINHFVATFIGESNILPGTMIEDYLVEFNGKRFEAVDGGMKPNEPVEVVIRPEDLRITLPEEGKLQVKVDTQLFRGVHYEIIAYDELGNEWMIHSTRKAIVGEEIGLNFEPEDIHIMRLNETEEEFDARIEEYVEIEEHEAGLINAIEEERDEEKQPLKLFVVPYMLWIALFVLAPLVLIFGQSFFNIEGQFSLENYKSYFASQNLTYLKMSFNSVLYAGIVTLVTLLISYPTALFLTRLKHRQLWLMLIILPTWINLLLKAYAFIGIFGQNGSINQFLEFIGIGSQQLLFTDFSFIFCRKLHRASIYDFAYLQRFG</sequence>
<dbReference type="PROSITE" id="PS00211">
    <property type="entry name" value="ABC_TRANSPORTER_1"/>
    <property type="match status" value="1"/>
</dbReference>
<keyword evidence="7 9" id="KW-1133">Transmembrane helix</keyword>
<evidence type="ECO:0000259" key="10">
    <source>
        <dbReference type="PROSITE" id="PS50893"/>
    </source>
</evidence>
<evidence type="ECO:0000256" key="4">
    <source>
        <dbReference type="ARBA" id="ARBA00022741"/>
    </source>
</evidence>
<keyword evidence="8 9" id="KW-0472">Membrane</keyword>
<dbReference type="InterPro" id="IPR027417">
    <property type="entry name" value="P-loop_NTPase"/>
</dbReference>
<dbReference type="EMBL" id="AEDY01000145">
    <property type="protein sequence ID" value="EFO53217.1"/>
    <property type="molecule type" value="Genomic_DNA"/>
</dbReference>
<dbReference type="SMART" id="SM00382">
    <property type="entry name" value="AAA"/>
    <property type="match status" value="1"/>
</dbReference>
<dbReference type="PANTHER" id="PTHR42781">
    <property type="entry name" value="SPERMIDINE/PUTRESCINE IMPORT ATP-BINDING PROTEIN POTA"/>
    <property type="match status" value="1"/>
</dbReference>
<dbReference type="InterPro" id="IPR003593">
    <property type="entry name" value="AAA+_ATPase"/>
</dbReference>
<dbReference type="InterPro" id="IPR008995">
    <property type="entry name" value="Mo/tungstate-bd_C_term_dom"/>
</dbReference>
<evidence type="ECO:0000256" key="3">
    <source>
        <dbReference type="ARBA" id="ARBA00022692"/>
    </source>
</evidence>
<dbReference type="InterPro" id="IPR013611">
    <property type="entry name" value="Transp-assoc_OB_typ2"/>
</dbReference>
<dbReference type="InterPro" id="IPR050093">
    <property type="entry name" value="ABC_SmlMolc_Importer"/>
</dbReference>
<dbReference type="GO" id="GO:0005524">
    <property type="term" value="F:ATP binding"/>
    <property type="evidence" value="ECO:0007669"/>
    <property type="project" value="UniProtKB-KW"/>
</dbReference>
<evidence type="ECO:0000256" key="7">
    <source>
        <dbReference type="ARBA" id="ARBA00022989"/>
    </source>
</evidence>
<protein>
    <submittedName>
        <fullName evidence="11">Spermidine/putrescine import ATP-binding protein PotA</fullName>
        <ecNumber evidence="11">3.6.3.31</ecNumber>
    </submittedName>
</protein>